<dbReference type="AlphaFoldDB" id="A0A5N6NJM4"/>
<reference evidence="2 3" key="1">
    <citation type="submission" date="2019-05" db="EMBL/GenBank/DDBJ databases">
        <title>Mikania micrantha, genome provides insights into the molecular mechanism of rapid growth.</title>
        <authorList>
            <person name="Liu B."/>
        </authorList>
    </citation>
    <scope>NUCLEOTIDE SEQUENCE [LARGE SCALE GENOMIC DNA]</scope>
    <source>
        <strain evidence="2">NLD-2019</strain>
        <tissue evidence="2">Leaf</tissue>
    </source>
</reference>
<dbReference type="OrthoDB" id="1745547at2759"/>
<comment type="caution">
    <text evidence="2">The sequence shown here is derived from an EMBL/GenBank/DDBJ whole genome shotgun (WGS) entry which is preliminary data.</text>
</comment>
<feature type="compositionally biased region" description="Basic residues" evidence="1">
    <location>
        <begin position="363"/>
        <end position="375"/>
    </location>
</feature>
<feature type="compositionally biased region" description="Acidic residues" evidence="1">
    <location>
        <begin position="174"/>
        <end position="189"/>
    </location>
</feature>
<dbReference type="SUPFAM" id="SSF48403">
    <property type="entry name" value="Ankyrin repeat"/>
    <property type="match status" value="1"/>
</dbReference>
<feature type="compositionally biased region" description="Polar residues" evidence="1">
    <location>
        <begin position="215"/>
        <end position="227"/>
    </location>
</feature>
<sequence length="402" mass="44880">MFGFNEVRAGLNRSCTPLHWSAIRGKLEACTVLVQAGKKDDLMVTDNIGYTPAQLASDNNHRQVAFFLGNARKLYEKRYVGTFGRLSKLGLAPALLCNICSTFDLYQFSHYRSISAFCAIAVLHSCLSATPETLSVHCLRQHLTVRKMIKRRFYKQEHGDKDVPSDSSSSSSDSELDAEASVDTEDDDNNMVMESKKKDEPSLSSSGYESEDSSANEVNLDSSGSPTNDDDSGYENAKRAINGSHLSAYNNFDMGIAQSTDADNDAMTNNALDCVLKSKSVFKCKLCPRIVCLTEETLKAHLKSKRHARSEKLLKEGRLKMMLNSDGEIEELEEDGQTHQERHAATLALAESNKNSTKDSRKNKGRQRQRKRLKKKTSDDLMSMNTKKPVKRSAKKRRKSDP</sequence>
<evidence type="ECO:0000313" key="2">
    <source>
        <dbReference type="EMBL" id="KAD4888375.1"/>
    </source>
</evidence>
<keyword evidence="3" id="KW-1185">Reference proteome</keyword>
<evidence type="ECO:0000313" key="3">
    <source>
        <dbReference type="Proteomes" id="UP000326396"/>
    </source>
</evidence>
<gene>
    <name evidence="2" type="ORF">E3N88_20448</name>
</gene>
<feature type="region of interest" description="Disordered" evidence="1">
    <location>
        <begin position="155"/>
        <end position="237"/>
    </location>
</feature>
<name>A0A5N6NJM4_9ASTR</name>
<feature type="compositionally biased region" description="Basic and acidic residues" evidence="1">
    <location>
        <begin position="155"/>
        <end position="164"/>
    </location>
</feature>
<protein>
    <submittedName>
        <fullName evidence="2">Uncharacterized protein</fullName>
    </submittedName>
</protein>
<organism evidence="2 3">
    <name type="scientific">Mikania micrantha</name>
    <name type="common">bitter vine</name>
    <dbReference type="NCBI Taxonomy" id="192012"/>
    <lineage>
        <taxon>Eukaryota</taxon>
        <taxon>Viridiplantae</taxon>
        <taxon>Streptophyta</taxon>
        <taxon>Embryophyta</taxon>
        <taxon>Tracheophyta</taxon>
        <taxon>Spermatophyta</taxon>
        <taxon>Magnoliopsida</taxon>
        <taxon>eudicotyledons</taxon>
        <taxon>Gunneridae</taxon>
        <taxon>Pentapetalae</taxon>
        <taxon>asterids</taxon>
        <taxon>campanulids</taxon>
        <taxon>Asterales</taxon>
        <taxon>Asteraceae</taxon>
        <taxon>Asteroideae</taxon>
        <taxon>Heliantheae alliance</taxon>
        <taxon>Eupatorieae</taxon>
        <taxon>Mikania</taxon>
    </lineage>
</organism>
<proteinExistence type="predicted"/>
<dbReference type="PANTHER" id="PTHR36332:SF1">
    <property type="entry name" value="STRESS RESPONSE PROTEIN"/>
    <property type="match status" value="1"/>
</dbReference>
<evidence type="ECO:0000256" key="1">
    <source>
        <dbReference type="SAM" id="MobiDB-lite"/>
    </source>
</evidence>
<feature type="region of interest" description="Disordered" evidence="1">
    <location>
        <begin position="332"/>
        <end position="402"/>
    </location>
</feature>
<dbReference type="InterPro" id="IPR036770">
    <property type="entry name" value="Ankyrin_rpt-contain_sf"/>
</dbReference>
<dbReference type="InterPro" id="IPR036236">
    <property type="entry name" value="Znf_C2H2_sf"/>
</dbReference>
<dbReference type="EMBL" id="SZYD01000011">
    <property type="protein sequence ID" value="KAD4888375.1"/>
    <property type="molecule type" value="Genomic_DNA"/>
</dbReference>
<feature type="compositionally biased region" description="Basic residues" evidence="1">
    <location>
        <begin position="388"/>
        <end position="402"/>
    </location>
</feature>
<dbReference type="PANTHER" id="PTHR36332">
    <property type="entry name" value="STRESS RESPONSE PROTEIN"/>
    <property type="match status" value="1"/>
</dbReference>
<accession>A0A5N6NJM4</accession>
<dbReference type="Gene3D" id="1.25.40.20">
    <property type="entry name" value="Ankyrin repeat-containing domain"/>
    <property type="match status" value="1"/>
</dbReference>
<dbReference type="SUPFAM" id="SSF57667">
    <property type="entry name" value="beta-beta-alpha zinc fingers"/>
    <property type="match status" value="1"/>
</dbReference>
<dbReference type="Proteomes" id="UP000326396">
    <property type="component" value="Linkage Group LG19"/>
</dbReference>